<dbReference type="InterPro" id="IPR043502">
    <property type="entry name" value="DNA/RNA_pol_sf"/>
</dbReference>
<dbReference type="SUPFAM" id="SSF56672">
    <property type="entry name" value="DNA/RNA polymerases"/>
    <property type="match status" value="1"/>
</dbReference>
<dbReference type="InterPro" id="IPR000477">
    <property type="entry name" value="RT_dom"/>
</dbReference>
<dbReference type="Pfam" id="PF00078">
    <property type="entry name" value="RVT_1"/>
    <property type="match status" value="1"/>
</dbReference>
<dbReference type="EMBL" id="JANJYI010000001">
    <property type="protein sequence ID" value="KAK2663061.1"/>
    <property type="molecule type" value="Genomic_DNA"/>
</dbReference>
<sequence length="99" mass="11316">MKVLEKMGFGLKWQQWIRWCIASPSLSILVNGSPTFQFPIERGLRQGDPLSPFLFNLDVEFLNVILCRAKVLNMISGVDFGTDEVHISHLQFADDTMLF</sequence>
<evidence type="ECO:0000259" key="1">
    <source>
        <dbReference type="PROSITE" id="PS50878"/>
    </source>
</evidence>
<name>A0AAD9XNS4_9ROSI</name>
<protein>
    <recommendedName>
        <fullName evidence="1">Reverse transcriptase domain-containing protein</fullName>
    </recommendedName>
</protein>
<keyword evidence="3" id="KW-1185">Reference proteome</keyword>
<dbReference type="AlphaFoldDB" id="A0AAD9XNS4"/>
<gene>
    <name evidence="2" type="ORF">Ddye_001635</name>
</gene>
<dbReference type="PROSITE" id="PS50878">
    <property type="entry name" value="RT_POL"/>
    <property type="match status" value="1"/>
</dbReference>
<reference evidence="2" key="1">
    <citation type="journal article" date="2023" name="Plant J.">
        <title>Genome sequences and population genomics provide insights into the demographic history, inbreeding, and mutation load of two 'living fossil' tree species of Dipteronia.</title>
        <authorList>
            <person name="Feng Y."/>
            <person name="Comes H.P."/>
            <person name="Chen J."/>
            <person name="Zhu S."/>
            <person name="Lu R."/>
            <person name="Zhang X."/>
            <person name="Li P."/>
            <person name="Qiu J."/>
            <person name="Olsen K.M."/>
            <person name="Qiu Y."/>
        </authorList>
    </citation>
    <scope>NUCLEOTIDE SEQUENCE</scope>
    <source>
        <strain evidence="2">KIB01</strain>
    </source>
</reference>
<dbReference type="InterPro" id="IPR052343">
    <property type="entry name" value="Retrotransposon-Effector_Assoc"/>
</dbReference>
<evidence type="ECO:0000313" key="2">
    <source>
        <dbReference type="EMBL" id="KAK2663061.1"/>
    </source>
</evidence>
<dbReference type="Proteomes" id="UP001280121">
    <property type="component" value="Unassembled WGS sequence"/>
</dbReference>
<accession>A0AAD9XNS4</accession>
<feature type="domain" description="Reverse transcriptase" evidence="1">
    <location>
        <begin position="1"/>
        <end position="99"/>
    </location>
</feature>
<dbReference type="PANTHER" id="PTHR46890:SF48">
    <property type="entry name" value="RNA-DIRECTED DNA POLYMERASE"/>
    <property type="match status" value="1"/>
</dbReference>
<organism evidence="2 3">
    <name type="scientific">Dipteronia dyeriana</name>
    <dbReference type="NCBI Taxonomy" id="168575"/>
    <lineage>
        <taxon>Eukaryota</taxon>
        <taxon>Viridiplantae</taxon>
        <taxon>Streptophyta</taxon>
        <taxon>Embryophyta</taxon>
        <taxon>Tracheophyta</taxon>
        <taxon>Spermatophyta</taxon>
        <taxon>Magnoliopsida</taxon>
        <taxon>eudicotyledons</taxon>
        <taxon>Gunneridae</taxon>
        <taxon>Pentapetalae</taxon>
        <taxon>rosids</taxon>
        <taxon>malvids</taxon>
        <taxon>Sapindales</taxon>
        <taxon>Sapindaceae</taxon>
        <taxon>Hippocastanoideae</taxon>
        <taxon>Acereae</taxon>
        <taxon>Dipteronia</taxon>
    </lineage>
</organism>
<dbReference type="PANTHER" id="PTHR46890">
    <property type="entry name" value="NON-LTR RETROLELEMENT REVERSE TRANSCRIPTASE-LIKE PROTEIN-RELATED"/>
    <property type="match status" value="1"/>
</dbReference>
<comment type="caution">
    <text evidence="2">The sequence shown here is derived from an EMBL/GenBank/DDBJ whole genome shotgun (WGS) entry which is preliminary data.</text>
</comment>
<proteinExistence type="predicted"/>
<evidence type="ECO:0000313" key="3">
    <source>
        <dbReference type="Proteomes" id="UP001280121"/>
    </source>
</evidence>